<evidence type="ECO:0000259" key="6">
    <source>
        <dbReference type="Pfam" id="PF00593"/>
    </source>
</evidence>
<dbReference type="Gene3D" id="2.40.170.20">
    <property type="entry name" value="TonB-dependent receptor, beta-barrel domain"/>
    <property type="match status" value="1"/>
</dbReference>
<dbReference type="RefSeq" id="WP_271165906.1">
    <property type="nucleotide sequence ID" value="NZ_BSFD01000010.1"/>
</dbReference>
<proteinExistence type="inferred from homology"/>
<keyword evidence="3" id="KW-0998">Cell outer membrane</keyword>
<sequence length="874" mass="94355">MTANRKTIAAASVSLAALLTAAPVWAQQAPAPAADDAAQVDEVVVTGIRASLRDAIGVKRRSDLVVEAISSEDIGQLPNVTIAEELVRLPGVNGTRDRGNQSQASIRGLGPRLVLGLVNGREVASSEPDRNVRWEIYPSEVVSGVEVYKSQSADLISGGIAGTINIRTIRPLDYRGPSFVGTAGAVYYEGGEDLPDYDPLGSRFSASVTHRLTDTLGVNLGVTHQEQKNGYSTFEGWGWNDEDTGGSPGDIDGDGDLDATFWGAQTQVKRLTETRNGINGALQWKPSDQFELNMDALYSKVEIDEDQNQIWYGRNNAYANFAGASGWAYGDPAASYTIIDGTVVAATLPFASVTNVIAKYVEDKTLLATGLNGKWMSGAWTLTGDVAYSKAERENLWRAIFTEHYPALAGVDMTPGQTPSAFASYNTSDPSFQPLFDYVPGQADGGKLTDELTSAQFDVSRYGGETGATEISFGARVADRSKAYERLLWTQAPIVATLPAGLLSSFTVSDFDTPGFLNGDFNAVAQAAYGGFVQPADAVDEASGWSVDETVFEAYVKVDFAGDLAGLPVTGNVGMRAVQAETTSQGYESVNSGALVPISIDNDYFELLPSLNLTLALAEDQQLRFGLARTLARPPLDELRAGRTLFNTNPPPTGSAGNPNLKPYIANQVDLSYEWYFAPEALLAAAAYYKDVETHIGYFTQPVTIDGVTYNVTGPFNGDGGGISGIELTFQTPFRFIPALENFGIYANFAYVDSDVKEFSPVNNPLESTGLARETATVDLWYSDGKFESRLGYKYHSPFTVISGWDGSALRTLDSESTLDFSASYQVTSNLGVRFQASNLTDEEVNTYYDNDENRLASNTRFGRRFSLDATFRY</sequence>
<comment type="similarity">
    <text evidence="4">Belongs to the TonB-dependent receptor family.</text>
</comment>
<dbReference type="InterPro" id="IPR037066">
    <property type="entry name" value="Plug_dom_sf"/>
</dbReference>
<dbReference type="SUPFAM" id="SSF56935">
    <property type="entry name" value="Porins"/>
    <property type="match status" value="1"/>
</dbReference>
<dbReference type="InterPro" id="IPR010104">
    <property type="entry name" value="TonB_rcpt_bac"/>
</dbReference>
<evidence type="ECO:0000256" key="4">
    <source>
        <dbReference type="RuleBase" id="RU003357"/>
    </source>
</evidence>
<name>A0ABQ5TEW6_9CAUL</name>
<reference evidence="8" key="2">
    <citation type="submission" date="2023-01" db="EMBL/GenBank/DDBJ databases">
        <authorList>
            <person name="Sun Q."/>
            <person name="Evtushenko L."/>
        </authorList>
    </citation>
    <scope>NUCLEOTIDE SEQUENCE</scope>
    <source>
        <strain evidence="8">VKM B-1499</strain>
    </source>
</reference>
<evidence type="ECO:0000256" key="5">
    <source>
        <dbReference type="SAM" id="SignalP"/>
    </source>
</evidence>
<keyword evidence="4" id="KW-0798">TonB box</keyword>
<feature type="domain" description="TonB-dependent receptor plug" evidence="7">
    <location>
        <begin position="61"/>
        <end position="163"/>
    </location>
</feature>
<comment type="subcellular location">
    <subcellularLocation>
        <location evidence="1 4">Cell outer membrane</location>
    </subcellularLocation>
</comment>
<evidence type="ECO:0000313" key="9">
    <source>
        <dbReference type="Proteomes" id="UP001143509"/>
    </source>
</evidence>
<dbReference type="InterPro" id="IPR036942">
    <property type="entry name" value="Beta-barrel_TonB_sf"/>
</dbReference>
<dbReference type="EMBL" id="BSFD01000010">
    <property type="protein sequence ID" value="GLK49723.1"/>
    <property type="molecule type" value="Genomic_DNA"/>
</dbReference>
<dbReference type="InterPro" id="IPR012910">
    <property type="entry name" value="Plug_dom"/>
</dbReference>
<accession>A0ABQ5TEW6</accession>
<dbReference type="Proteomes" id="UP001143509">
    <property type="component" value="Unassembled WGS sequence"/>
</dbReference>
<dbReference type="CDD" id="cd01347">
    <property type="entry name" value="ligand_gated_channel"/>
    <property type="match status" value="1"/>
</dbReference>
<evidence type="ECO:0000256" key="1">
    <source>
        <dbReference type="ARBA" id="ARBA00004442"/>
    </source>
</evidence>
<dbReference type="Pfam" id="PF00593">
    <property type="entry name" value="TonB_dep_Rec_b-barrel"/>
    <property type="match status" value="1"/>
</dbReference>
<organism evidence="8 9">
    <name type="scientific">Brevundimonas intermedia</name>
    <dbReference type="NCBI Taxonomy" id="74315"/>
    <lineage>
        <taxon>Bacteria</taxon>
        <taxon>Pseudomonadati</taxon>
        <taxon>Pseudomonadota</taxon>
        <taxon>Alphaproteobacteria</taxon>
        <taxon>Caulobacterales</taxon>
        <taxon>Caulobacteraceae</taxon>
        <taxon>Brevundimonas</taxon>
    </lineage>
</organism>
<dbReference type="NCBIfam" id="TIGR01782">
    <property type="entry name" value="TonB-Xanth-Caul"/>
    <property type="match status" value="1"/>
</dbReference>
<evidence type="ECO:0000313" key="8">
    <source>
        <dbReference type="EMBL" id="GLK49723.1"/>
    </source>
</evidence>
<dbReference type="PANTHER" id="PTHR40980">
    <property type="entry name" value="PLUG DOMAIN-CONTAINING PROTEIN"/>
    <property type="match status" value="1"/>
</dbReference>
<keyword evidence="8" id="KW-0675">Receptor</keyword>
<reference evidence="8" key="1">
    <citation type="journal article" date="2014" name="Int. J. Syst. Evol. Microbiol.">
        <title>Complete genome of a new Firmicutes species belonging to the dominant human colonic microbiota ('Ruminococcus bicirculans') reveals two chromosomes and a selective capacity to utilize plant glucans.</title>
        <authorList>
            <consortium name="NISC Comparative Sequencing Program"/>
            <person name="Wegmann U."/>
            <person name="Louis P."/>
            <person name="Goesmann A."/>
            <person name="Henrissat B."/>
            <person name="Duncan S.H."/>
            <person name="Flint H.J."/>
        </authorList>
    </citation>
    <scope>NUCLEOTIDE SEQUENCE</scope>
    <source>
        <strain evidence="8">VKM B-1499</strain>
    </source>
</reference>
<dbReference type="Pfam" id="PF07715">
    <property type="entry name" value="Plug"/>
    <property type="match status" value="1"/>
</dbReference>
<feature type="domain" description="TonB-dependent receptor-like beta-barrel" evidence="6">
    <location>
        <begin position="517"/>
        <end position="840"/>
    </location>
</feature>
<keyword evidence="2 4" id="KW-0472">Membrane</keyword>
<feature type="chain" id="PRO_5046024249" evidence="5">
    <location>
        <begin position="27"/>
        <end position="874"/>
    </location>
</feature>
<evidence type="ECO:0000259" key="7">
    <source>
        <dbReference type="Pfam" id="PF07715"/>
    </source>
</evidence>
<dbReference type="Gene3D" id="2.170.130.10">
    <property type="entry name" value="TonB-dependent receptor, plug domain"/>
    <property type="match status" value="1"/>
</dbReference>
<keyword evidence="5" id="KW-0732">Signal</keyword>
<dbReference type="PANTHER" id="PTHR40980:SF3">
    <property type="entry name" value="TONB-DEPENDENT RECEPTOR-LIKE BETA-BARREL DOMAIN-CONTAINING PROTEIN"/>
    <property type="match status" value="1"/>
</dbReference>
<comment type="caution">
    <text evidence="8">The sequence shown here is derived from an EMBL/GenBank/DDBJ whole genome shotgun (WGS) entry which is preliminary data.</text>
</comment>
<keyword evidence="9" id="KW-1185">Reference proteome</keyword>
<protein>
    <submittedName>
        <fullName evidence="8">TonB-dependent receptor</fullName>
    </submittedName>
</protein>
<dbReference type="InterPro" id="IPR000531">
    <property type="entry name" value="Beta-barrel_TonB"/>
</dbReference>
<feature type="signal peptide" evidence="5">
    <location>
        <begin position="1"/>
        <end position="26"/>
    </location>
</feature>
<evidence type="ECO:0000256" key="2">
    <source>
        <dbReference type="ARBA" id="ARBA00023136"/>
    </source>
</evidence>
<gene>
    <name evidence="8" type="primary">btuB_3</name>
    <name evidence="8" type="ORF">GCM10017620_26960</name>
</gene>
<evidence type="ECO:0000256" key="3">
    <source>
        <dbReference type="ARBA" id="ARBA00023237"/>
    </source>
</evidence>